<feature type="domain" description="Ig-like" evidence="3">
    <location>
        <begin position="866"/>
        <end position="989"/>
    </location>
</feature>
<sequence length="1046" mass="113382">MQPSVQQQQQYINNNSSSSSSNEPRYHHRSKRHLVDVATLVSGSNQVPDQLHLQQQRYSVQANNNVADAKQAENTAPSLRFVLEPPTRLEFSNSTGAVVACVATITAGAGHTAAAAATAATATPSTASGQQQQSSAAASPVALQDGSPQHTTQLAHVRWQRADTGEEVGVALGAFGQPLRHVRQSDTALVFAPFKAHELRADVHLGAYRCVANHGPLTLVSREMRVRAVVEQQHFQVEVFDEFVIEGNTAVFKCQVPAHVRDHVHVDSWLEHPTQATFTASASMAQLESLWSANVRQQRAQQVQPAGASVAPNLLSSSSAVAVAVQLMRYFVVPRTGELYIYNVDASINYRAYKCRVRHTLTGALVESSAGGKLIVTESHAPVAPRITDARYAMHALENELVVLTCSAQAFPKPSYLWYRKSAGPTSGGDGTGNRPMAMVIGDTTLAAIDNMQQQQQQSTTAPTTTTTTTTTTISSNDHERFVQLGGTLVVNGAKHRDTGLYVCSVNNSVGEERIETELQVRAPLEAQLLLWPRSPEAGKSLTINCSHRGAPVHSIVFAHNGRFFKWSTSATATFTGHNGRHNTARSELNDNSNNNNNNNNQQDVVNDHGWPTGTNVLLTPDVLSTSTTAPRLLNEHTIVIDKFERRHAGIYQCFVSNYAEQVQASLELRLDDEPPRMRDTFLPKHVDAGADVSLACAATATPLPQITWSVDEMPVPESSGRVRFGDFVTKDNLVVSYVNISGAHVDDGGMYACQADNGIASVRHEALVAVTGAPGVKAMPNVTIVAATLFRIRCPAVGYPLQEIVWFQNGKRLPTNHRQRVHDNGTLEVEHVEKSFDDGQYTCSVSAPDGQQAHGSTYVTIKVKPVIEAFAFPKALREGQRASVMCTLSSGDLPLAISWLKDGKPIVQPPPSVTGHQDHEDTPTSHAHSNGNAAPDVTMPVPPHVRIEHVSAYSSSLLFESVSMQQSGNYTCLAHNDAGNASHSAPMIIHVYEQQTNIRIEQSSLANERNETRRNETNRIESSKSLLVQVHSSVGGGSTNGQLDE</sequence>
<feature type="compositionally biased region" description="Low complexity" evidence="2">
    <location>
        <begin position="125"/>
        <end position="139"/>
    </location>
</feature>
<feature type="non-terminal residue" evidence="4">
    <location>
        <position position="1046"/>
    </location>
</feature>
<feature type="compositionally biased region" description="Polar residues" evidence="2">
    <location>
        <begin position="1024"/>
        <end position="1033"/>
    </location>
</feature>
<dbReference type="InterPro" id="IPR007110">
    <property type="entry name" value="Ig-like_dom"/>
</dbReference>
<feature type="domain" description="Ig-like" evidence="3">
    <location>
        <begin position="676"/>
        <end position="770"/>
    </location>
</feature>
<dbReference type="Gene3D" id="2.60.40.10">
    <property type="entry name" value="Immunoglobulins"/>
    <property type="match status" value="6"/>
</dbReference>
<dbReference type="Pfam" id="PF13927">
    <property type="entry name" value="Ig_3"/>
    <property type="match status" value="3"/>
</dbReference>
<feature type="compositionally biased region" description="Low complexity" evidence="2">
    <location>
        <begin position="1"/>
        <end position="22"/>
    </location>
</feature>
<dbReference type="EMBL" id="JAIFTH010000646">
    <property type="protein sequence ID" value="KAG9509146.1"/>
    <property type="molecule type" value="Genomic_DNA"/>
</dbReference>
<dbReference type="InterPro" id="IPR013783">
    <property type="entry name" value="Ig-like_fold"/>
</dbReference>
<feature type="domain" description="Ig-like" evidence="3">
    <location>
        <begin position="524"/>
        <end position="670"/>
    </location>
</feature>
<feature type="domain" description="Ig-like" evidence="3">
    <location>
        <begin position="775"/>
        <end position="861"/>
    </location>
</feature>
<feature type="region of interest" description="Disordered" evidence="2">
    <location>
        <begin position="1006"/>
        <end position="1046"/>
    </location>
</feature>
<dbReference type="InterPro" id="IPR003599">
    <property type="entry name" value="Ig_sub"/>
</dbReference>
<organism evidence="4 5">
    <name type="scientific">Fragariocoptes setiger</name>
    <dbReference type="NCBI Taxonomy" id="1670756"/>
    <lineage>
        <taxon>Eukaryota</taxon>
        <taxon>Metazoa</taxon>
        <taxon>Ecdysozoa</taxon>
        <taxon>Arthropoda</taxon>
        <taxon>Chelicerata</taxon>
        <taxon>Arachnida</taxon>
        <taxon>Acari</taxon>
        <taxon>Acariformes</taxon>
        <taxon>Trombidiformes</taxon>
        <taxon>Prostigmata</taxon>
        <taxon>Eupodina</taxon>
        <taxon>Eriophyoidea</taxon>
        <taxon>Phytoptidae</taxon>
        <taxon>Fragariocoptes</taxon>
    </lineage>
</organism>
<gene>
    <name evidence="4" type="primary">Dscam2</name>
    <name evidence="4" type="ORF">GZH46_02344</name>
</gene>
<dbReference type="Proteomes" id="UP000825002">
    <property type="component" value="Unassembled WGS sequence"/>
</dbReference>
<dbReference type="PANTHER" id="PTHR10075">
    <property type="entry name" value="BASIGIN RELATED"/>
    <property type="match status" value="1"/>
</dbReference>
<dbReference type="PANTHER" id="PTHR10075:SF100">
    <property type="entry name" value="FASCICLIN-2"/>
    <property type="match status" value="1"/>
</dbReference>
<proteinExistence type="predicted"/>
<dbReference type="SMART" id="SM00408">
    <property type="entry name" value="IGc2"/>
    <property type="match status" value="5"/>
</dbReference>
<evidence type="ECO:0000313" key="5">
    <source>
        <dbReference type="Proteomes" id="UP000825002"/>
    </source>
</evidence>
<name>A0ABQ7S6V9_9ACAR</name>
<feature type="region of interest" description="Disordered" evidence="2">
    <location>
        <begin position="1"/>
        <end position="30"/>
    </location>
</feature>
<feature type="region of interest" description="Disordered" evidence="2">
    <location>
        <begin position="125"/>
        <end position="151"/>
    </location>
</feature>
<accession>A0ABQ7S6V9</accession>
<reference evidence="4 5" key="1">
    <citation type="submission" date="2020-10" db="EMBL/GenBank/DDBJ databases">
        <authorList>
            <person name="Klimov P.B."/>
            <person name="Dyachkov S.M."/>
            <person name="Chetverikov P.E."/>
        </authorList>
    </citation>
    <scope>NUCLEOTIDE SEQUENCE [LARGE SCALE GENOMIC DNA]</scope>
    <source>
        <strain evidence="4">BMOC 18-1129-001#AD2665</strain>
        <tissue evidence="4">Entire mites</tissue>
    </source>
</reference>
<feature type="compositionally biased region" description="Low complexity" evidence="2">
    <location>
        <begin position="590"/>
        <end position="605"/>
    </location>
</feature>
<feature type="compositionally biased region" description="Basic and acidic residues" evidence="2">
    <location>
        <begin position="1009"/>
        <end position="1023"/>
    </location>
</feature>
<keyword evidence="5" id="KW-1185">Reference proteome</keyword>
<feature type="region of interest" description="Disordered" evidence="2">
    <location>
        <begin position="576"/>
        <end position="612"/>
    </location>
</feature>
<dbReference type="InterPro" id="IPR036179">
    <property type="entry name" value="Ig-like_dom_sf"/>
</dbReference>
<dbReference type="InterPro" id="IPR003598">
    <property type="entry name" value="Ig_sub2"/>
</dbReference>
<comment type="caution">
    <text evidence="4">The sequence shown here is derived from an EMBL/GenBank/DDBJ whole genome shotgun (WGS) entry which is preliminary data.</text>
</comment>
<feature type="region of interest" description="Disordered" evidence="2">
    <location>
        <begin position="453"/>
        <end position="473"/>
    </location>
</feature>
<feature type="region of interest" description="Disordered" evidence="2">
    <location>
        <begin position="907"/>
        <end position="936"/>
    </location>
</feature>
<evidence type="ECO:0000256" key="1">
    <source>
        <dbReference type="ARBA" id="ARBA00023319"/>
    </source>
</evidence>
<dbReference type="SUPFAM" id="SSF48726">
    <property type="entry name" value="Immunoglobulin"/>
    <property type="match status" value="5"/>
</dbReference>
<evidence type="ECO:0000313" key="4">
    <source>
        <dbReference type="EMBL" id="KAG9509146.1"/>
    </source>
</evidence>
<dbReference type="PROSITE" id="PS50835">
    <property type="entry name" value="IG_LIKE"/>
    <property type="match status" value="5"/>
</dbReference>
<keyword evidence="1" id="KW-0393">Immunoglobulin domain</keyword>
<evidence type="ECO:0000256" key="2">
    <source>
        <dbReference type="SAM" id="MobiDB-lite"/>
    </source>
</evidence>
<evidence type="ECO:0000259" key="3">
    <source>
        <dbReference type="PROSITE" id="PS50835"/>
    </source>
</evidence>
<protein>
    <submittedName>
        <fullName evidence="4">Down syndrome cell adhesion molecule-like protein Dscam2</fullName>
    </submittedName>
</protein>
<feature type="domain" description="Ig-like" evidence="3">
    <location>
        <begin position="385"/>
        <end position="520"/>
    </location>
</feature>
<dbReference type="SMART" id="SM00409">
    <property type="entry name" value="IG"/>
    <property type="match status" value="5"/>
</dbReference>